<proteinExistence type="predicted"/>
<keyword evidence="3" id="KW-1185">Reference proteome</keyword>
<evidence type="ECO:0000313" key="2">
    <source>
        <dbReference type="EMBL" id="VDO31539.1"/>
    </source>
</evidence>
<dbReference type="EMBL" id="UZAF01016638">
    <property type="protein sequence ID" value="VDO31539.1"/>
    <property type="molecule type" value="Genomic_DNA"/>
</dbReference>
<feature type="compositionally biased region" description="Low complexity" evidence="1">
    <location>
        <begin position="67"/>
        <end position="78"/>
    </location>
</feature>
<name>A0A0N4WAD1_HAEPC</name>
<dbReference type="OrthoDB" id="10649263at2759"/>
<dbReference type="AlphaFoldDB" id="A0A0N4WAD1"/>
<organism evidence="4">
    <name type="scientific">Haemonchus placei</name>
    <name type="common">Barber's pole worm</name>
    <dbReference type="NCBI Taxonomy" id="6290"/>
    <lineage>
        <taxon>Eukaryota</taxon>
        <taxon>Metazoa</taxon>
        <taxon>Ecdysozoa</taxon>
        <taxon>Nematoda</taxon>
        <taxon>Chromadorea</taxon>
        <taxon>Rhabditida</taxon>
        <taxon>Rhabditina</taxon>
        <taxon>Rhabditomorpha</taxon>
        <taxon>Strongyloidea</taxon>
        <taxon>Trichostrongylidae</taxon>
        <taxon>Haemonchus</taxon>
    </lineage>
</organism>
<evidence type="ECO:0000313" key="4">
    <source>
        <dbReference type="WBParaSite" id="HPLM_0000733001-mRNA-1"/>
    </source>
</evidence>
<gene>
    <name evidence="2" type="ORF">HPLM_LOCUS7322</name>
</gene>
<protein>
    <submittedName>
        <fullName evidence="4">Translocation protein SEC62</fullName>
    </submittedName>
</protein>
<evidence type="ECO:0000256" key="1">
    <source>
        <dbReference type="SAM" id="MobiDB-lite"/>
    </source>
</evidence>
<accession>A0A0N4WAD1</accession>
<dbReference type="Proteomes" id="UP000268014">
    <property type="component" value="Unassembled WGS sequence"/>
</dbReference>
<reference evidence="2 3" key="2">
    <citation type="submission" date="2018-11" db="EMBL/GenBank/DDBJ databases">
        <authorList>
            <consortium name="Pathogen Informatics"/>
        </authorList>
    </citation>
    <scope>NUCLEOTIDE SEQUENCE [LARGE SCALE GENOMIC DNA]</scope>
    <source>
        <strain evidence="2 3">MHpl1</strain>
    </source>
</reference>
<feature type="region of interest" description="Disordered" evidence="1">
    <location>
        <begin position="1"/>
        <end position="50"/>
    </location>
</feature>
<evidence type="ECO:0000313" key="3">
    <source>
        <dbReference type="Proteomes" id="UP000268014"/>
    </source>
</evidence>
<feature type="region of interest" description="Disordered" evidence="1">
    <location>
        <begin position="65"/>
        <end position="86"/>
    </location>
</feature>
<feature type="compositionally biased region" description="Basic and acidic residues" evidence="1">
    <location>
        <begin position="1"/>
        <end position="14"/>
    </location>
</feature>
<sequence length="123" mass="13693">MFKKSAESPKKEPVKQIPIARSSREERTSSPRAASAVPIKQAAPPKPVVQPTRQFILRQLPIEAQKKSQAAPAQPSKQSRVDEDEVDVEIPQQVRVALMKFGAFTQIAGLAIQQSLSYLLYRE</sequence>
<dbReference type="WBParaSite" id="HPLM_0000733001-mRNA-1">
    <property type="protein sequence ID" value="HPLM_0000733001-mRNA-1"/>
    <property type="gene ID" value="HPLM_0000733001"/>
</dbReference>
<reference evidence="4" key="1">
    <citation type="submission" date="2017-02" db="UniProtKB">
        <authorList>
            <consortium name="WormBaseParasite"/>
        </authorList>
    </citation>
    <scope>IDENTIFICATION</scope>
</reference>